<dbReference type="SUPFAM" id="SSF50199">
    <property type="entry name" value="Staphylococcal nuclease"/>
    <property type="match status" value="1"/>
</dbReference>
<dbReference type="Pfam" id="PF02805">
    <property type="entry name" value="Ada_Zn_binding"/>
    <property type="match status" value="1"/>
</dbReference>
<dbReference type="GO" id="GO:0016787">
    <property type="term" value="F:hydrolase activity"/>
    <property type="evidence" value="ECO:0007669"/>
    <property type="project" value="UniProtKB-KW"/>
</dbReference>
<evidence type="ECO:0000256" key="4">
    <source>
        <dbReference type="ARBA" id="ARBA00023159"/>
    </source>
</evidence>
<reference evidence="7 8" key="1">
    <citation type="submission" date="2012-09" db="EMBL/GenBank/DDBJ databases">
        <title>Draft Genome Sequences of 6 Strains from Genus Thauera.</title>
        <authorList>
            <person name="Liu B."/>
            <person name="Shapleigh J.P."/>
            <person name="Frostegard A.H."/>
        </authorList>
    </citation>
    <scope>NUCLEOTIDE SEQUENCE [LARGE SCALE GENOMIC DNA]</scope>
    <source>
        <strain evidence="8">47Lol / DSM 12138</strain>
    </source>
</reference>
<dbReference type="GO" id="GO:0003677">
    <property type="term" value="F:DNA binding"/>
    <property type="evidence" value="ECO:0007669"/>
    <property type="project" value="InterPro"/>
</dbReference>
<keyword evidence="1" id="KW-0540">Nuclease</keyword>
<evidence type="ECO:0000256" key="2">
    <source>
        <dbReference type="ARBA" id="ARBA00022759"/>
    </source>
</evidence>
<sequence>MTASTILLCLVIAIADGDTLTCLENGHQQVKVRLGEIDAPESGQAYGDRSKQSLAAICHRKQAIVRITDTDQYGRTVGRVTCDGVDANAEQVRTGMAWVYDQHVIDRGMYRLQDEARAARRGLWAGPAATPPWSWRQQQRSVSAPPAPSRTTPPRQALAAAASVEVRGNKRSGIYHVPGCRNYHDISPRNVEAFRTEAEARAAGYRKAGNCR</sequence>
<dbReference type="PROSITE" id="PS50830">
    <property type="entry name" value="TNASE_3"/>
    <property type="match status" value="1"/>
</dbReference>
<feature type="region of interest" description="Disordered" evidence="5">
    <location>
        <begin position="128"/>
        <end position="153"/>
    </location>
</feature>
<dbReference type="InterPro" id="IPR002071">
    <property type="entry name" value="Thermonucl_AS"/>
</dbReference>
<evidence type="ECO:0000256" key="3">
    <source>
        <dbReference type="ARBA" id="ARBA00022801"/>
    </source>
</evidence>
<dbReference type="SMART" id="SM00318">
    <property type="entry name" value="SNc"/>
    <property type="match status" value="1"/>
</dbReference>
<dbReference type="OrthoDB" id="9805504at2"/>
<dbReference type="InterPro" id="IPR004026">
    <property type="entry name" value="Ada_DNA_repair_Zn-bd"/>
</dbReference>
<dbReference type="GO" id="GO:0006281">
    <property type="term" value="P:DNA repair"/>
    <property type="evidence" value="ECO:0007669"/>
    <property type="project" value="InterPro"/>
</dbReference>
<dbReference type="AlphaFoldDB" id="N6Z800"/>
<dbReference type="GO" id="GO:0008168">
    <property type="term" value="F:methyltransferase activity"/>
    <property type="evidence" value="ECO:0007669"/>
    <property type="project" value="InterPro"/>
</dbReference>
<evidence type="ECO:0000256" key="5">
    <source>
        <dbReference type="SAM" id="MobiDB-lite"/>
    </source>
</evidence>
<accession>N6Z800</accession>
<dbReference type="PANTHER" id="PTHR12302">
    <property type="entry name" value="EBNA2 BINDING PROTEIN P100"/>
    <property type="match status" value="1"/>
</dbReference>
<evidence type="ECO:0000313" key="8">
    <source>
        <dbReference type="Proteomes" id="UP000013232"/>
    </source>
</evidence>
<keyword evidence="8" id="KW-1185">Reference proteome</keyword>
<dbReference type="PANTHER" id="PTHR12302:SF3">
    <property type="entry name" value="SERINE_THREONINE-PROTEIN KINASE 31"/>
    <property type="match status" value="1"/>
</dbReference>
<dbReference type="RefSeq" id="WP_004332624.1">
    <property type="nucleotide sequence ID" value="NZ_AMXE01000002.1"/>
</dbReference>
<dbReference type="SUPFAM" id="SSF57884">
    <property type="entry name" value="Ada DNA repair protein, N-terminal domain (N-Ada 10)"/>
    <property type="match status" value="1"/>
</dbReference>
<protein>
    <recommendedName>
        <fullName evidence="6">TNase-like domain-containing protein</fullName>
    </recommendedName>
</protein>
<dbReference type="InterPro" id="IPR035437">
    <property type="entry name" value="SNase_OB-fold_sf"/>
</dbReference>
<dbReference type="InterPro" id="IPR035451">
    <property type="entry name" value="Ada-like_dom_sf"/>
</dbReference>
<evidence type="ECO:0000256" key="1">
    <source>
        <dbReference type="ARBA" id="ARBA00022722"/>
    </source>
</evidence>
<dbReference type="GO" id="GO:0006355">
    <property type="term" value="P:regulation of DNA-templated transcription"/>
    <property type="evidence" value="ECO:0007669"/>
    <property type="project" value="InterPro"/>
</dbReference>
<dbReference type="Gene3D" id="3.40.10.10">
    <property type="entry name" value="DNA Methylphosphotriester Repair Domain"/>
    <property type="match status" value="1"/>
</dbReference>
<proteinExistence type="predicted"/>
<dbReference type="EMBL" id="AMXE01000002">
    <property type="protein sequence ID" value="ENO90433.1"/>
    <property type="molecule type" value="Genomic_DNA"/>
</dbReference>
<feature type="domain" description="TNase-like" evidence="6">
    <location>
        <begin position="11"/>
        <end position="126"/>
    </location>
</feature>
<dbReference type="GO" id="GO:0008270">
    <property type="term" value="F:zinc ion binding"/>
    <property type="evidence" value="ECO:0007669"/>
    <property type="project" value="InterPro"/>
</dbReference>
<dbReference type="Gene3D" id="2.40.50.90">
    <property type="match status" value="1"/>
</dbReference>
<dbReference type="GO" id="GO:0005737">
    <property type="term" value="C:cytoplasm"/>
    <property type="evidence" value="ECO:0007669"/>
    <property type="project" value="TreeGrafter"/>
</dbReference>
<dbReference type="STRING" id="1123367.GCA_000621305_02360"/>
<comment type="caution">
    <text evidence="7">The sequence shown here is derived from an EMBL/GenBank/DDBJ whole genome shotgun (WGS) entry which is preliminary data.</text>
</comment>
<keyword evidence="3" id="KW-0378">Hydrolase</keyword>
<evidence type="ECO:0000259" key="6">
    <source>
        <dbReference type="PROSITE" id="PS50830"/>
    </source>
</evidence>
<keyword evidence="4" id="KW-0010">Activator</keyword>
<dbReference type="GO" id="GO:0004519">
    <property type="term" value="F:endonuclease activity"/>
    <property type="evidence" value="ECO:0007669"/>
    <property type="project" value="UniProtKB-KW"/>
</dbReference>
<organism evidence="7 8">
    <name type="scientific">Thauera linaloolentis (strain DSM 12138 / JCM 21573 / CCUG 41526 / CIP 105981 / IAM 15112 / NBRC 102519 / 47Lol)</name>
    <dbReference type="NCBI Taxonomy" id="1123367"/>
    <lineage>
        <taxon>Bacteria</taxon>
        <taxon>Pseudomonadati</taxon>
        <taxon>Pseudomonadota</taxon>
        <taxon>Betaproteobacteria</taxon>
        <taxon>Rhodocyclales</taxon>
        <taxon>Zoogloeaceae</taxon>
        <taxon>Thauera</taxon>
    </lineage>
</organism>
<gene>
    <name evidence="7" type="ORF">C666_00975</name>
</gene>
<dbReference type="InterPro" id="IPR016071">
    <property type="entry name" value="Staphylococal_nuclease_OB-fold"/>
</dbReference>
<keyword evidence="2" id="KW-0255">Endonuclease</keyword>
<evidence type="ECO:0000313" key="7">
    <source>
        <dbReference type="EMBL" id="ENO90433.1"/>
    </source>
</evidence>
<dbReference type="Proteomes" id="UP000013232">
    <property type="component" value="Unassembled WGS sequence"/>
</dbReference>
<dbReference type="eggNOG" id="COG1525">
    <property type="taxonomic scope" value="Bacteria"/>
</dbReference>
<dbReference type="Pfam" id="PF00565">
    <property type="entry name" value="SNase"/>
    <property type="match status" value="1"/>
</dbReference>
<feature type="compositionally biased region" description="Low complexity" evidence="5">
    <location>
        <begin position="138"/>
        <end position="153"/>
    </location>
</feature>
<name>N6Z800_THAL4</name>
<dbReference type="PROSITE" id="PS01123">
    <property type="entry name" value="TNASE_1"/>
    <property type="match status" value="1"/>
</dbReference>